<protein>
    <submittedName>
        <fullName evidence="2">Tr-type G domain-containing protein</fullName>
    </submittedName>
</protein>
<organism evidence="1 2">
    <name type="scientific">Rhabditophanes sp. KR3021</name>
    <dbReference type="NCBI Taxonomy" id="114890"/>
    <lineage>
        <taxon>Eukaryota</taxon>
        <taxon>Metazoa</taxon>
        <taxon>Ecdysozoa</taxon>
        <taxon>Nematoda</taxon>
        <taxon>Chromadorea</taxon>
        <taxon>Rhabditida</taxon>
        <taxon>Tylenchina</taxon>
        <taxon>Panagrolaimomorpha</taxon>
        <taxon>Strongyloidoidea</taxon>
        <taxon>Alloionematidae</taxon>
        <taxon>Rhabditophanes</taxon>
    </lineage>
</organism>
<accession>A0AC35UHV5</accession>
<dbReference type="Proteomes" id="UP000095286">
    <property type="component" value="Unplaced"/>
</dbReference>
<sequence>MAGTNFLGSEYLQKQSMKSLVSRKENEHCQDSIFSLPPEVEMGNVEYKARLVNVTSTRIQHLVSQMKWRLEEGKGEAFYELGVDDNGLISGLTDCELNESLVTLHKMAKELNARISIINEREVPISSKSLVRRRMIEVFVEQECVPENIKEIRIGILGAADAGKSTLCGVLTHGELDNSHGSARINLFRHLHEFKTGKTSSICLDVLGFDKFDKLLNQKEYTLEALMRKSDRILTLIDLAGDRKYLKTTIYGISSYIPNICCLVISAVTGPTAITREHLGYVSALNIPFFVVITKIDAVTPKHYEKVVQSVEHLIKKISQDKKMFMIESVEDAIANAQDIVNGSSLVPIIAISSVTGANMSKLICFLSKLNFDKPFENKLKTDPMFRVEELFNITGVGLIVCGTLLEGTINEGDVVCFGPANKESFVNAKIESIHRKKQPVRVLNAGETASLAINIEGDCQNYKNNLRRIVISMLGQILLTIAICITTSYYVMFVVALKFFPKLIHNFFYMNFTTKIMKSFIDPAGSGVNHLTRNFYLEVSQGMKMGVWHSLPQIQSDLLKKLSYKKNEKKIFEELLRNESFKVVIYCHGASGYRGNMKCLKLMNMLSDQNVHTFVLDYRGYADSHGFICEVGLYEDLMVLFSYVNTFAPNRVYVWGHSMGCSLVSKCASLLSEMDVGLRGVILESPFTNAYDAIYSHPFLWPFKFSTQVLNLICREATRDSISMKNDENVIKINCPIILLHSKDDMIIPYQMSQTLYDIGISQSLDIELFLFDESFQLGHTKIIYTSECAQIISSFMDKT</sequence>
<name>A0AC35UHV5_9BILA</name>
<dbReference type="WBParaSite" id="RSKR_0001175300.1">
    <property type="protein sequence ID" value="RSKR_0001175300.1"/>
    <property type="gene ID" value="RSKR_0001175300"/>
</dbReference>
<proteinExistence type="predicted"/>
<reference evidence="2" key="1">
    <citation type="submission" date="2016-11" db="UniProtKB">
        <authorList>
            <consortium name="WormBaseParasite"/>
        </authorList>
    </citation>
    <scope>IDENTIFICATION</scope>
    <source>
        <strain evidence="2">KR3021</strain>
    </source>
</reference>
<evidence type="ECO:0000313" key="2">
    <source>
        <dbReference type="WBParaSite" id="RSKR_0001175300.1"/>
    </source>
</evidence>
<evidence type="ECO:0000313" key="1">
    <source>
        <dbReference type="Proteomes" id="UP000095286"/>
    </source>
</evidence>